<proteinExistence type="predicted"/>
<evidence type="ECO:0000313" key="1">
    <source>
        <dbReference type="EMBL" id="GAA4735938.1"/>
    </source>
</evidence>
<reference evidence="2" key="1">
    <citation type="journal article" date="2019" name="Int. J. Syst. Evol. Microbiol.">
        <title>The Global Catalogue of Microorganisms (GCM) 10K type strain sequencing project: providing services to taxonomists for standard genome sequencing and annotation.</title>
        <authorList>
            <consortium name="The Broad Institute Genomics Platform"/>
            <consortium name="The Broad Institute Genome Sequencing Center for Infectious Disease"/>
            <person name="Wu L."/>
            <person name="Ma J."/>
        </authorList>
    </citation>
    <scope>NUCLEOTIDE SEQUENCE [LARGE SCALE GENOMIC DNA]</scope>
    <source>
        <strain evidence="2">JCM 18532</strain>
    </source>
</reference>
<accession>A0ABP8YRG3</accession>
<organism evidence="1 2">
    <name type="scientific">Nocardioides endophyticus</name>
    <dbReference type="NCBI Taxonomy" id="1353775"/>
    <lineage>
        <taxon>Bacteria</taxon>
        <taxon>Bacillati</taxon>
        <taxon>Actinomycetota</taxon>
        <taxon>Actinomycetes</taxon>
        <taxon>Propionibacteriales</taxon>
        <taxon>Nocardioidaceae</taxon>
        <taxon>Nocardioides</taxon>
    </lineage>
</organism>
<dbReference type="Proteomes" id="UP001499882">
    <property type="component" value="Unassembled WGS sequence"/>
</dbReference>
<keyword evidence="2" id="KW-1185">Reference proteome</keyword>
<comment type="caution">
    <text evidence="1">The sequence shown here is derived from an EMBL/GenBank/DDBJ whole genome shotgun (WGS) entry which is preliminary data.</text>
</comment>
<protein>
    <submittedName>
        <fullName evidence="1">Uncharacterized protein</fullName>
    </submittedName>
</protein>
<sequence length="55" mass="6133">MAGPRRKGSRSPVQEIGTAAAQFRERFGFDALHVDEREAVLQGDQARVRRGRPPT</sequence>
<dbReference type="EMBL" id="BAABKN010000012">
    <property type="protein sequence ID" value="GAA4735938.1"/>
    <property type="molecule type" value="Genomic_DNA"/>
</dbReference>
<evidence type="ECO:0000313" key="2">
    <source>
        <dbReference type="Proteomes" id="UP001499882"/>
    </source>
</evidence>
<name>A0ABP8YRG3_9ACTN</name>
<gene>
    <name evidence="1" type="ORF">GCM10023350_19760</name>
</gene>